<dbReference type="AlphaFoldDB" id="A0AAV7UG80"/>
<keyword evidence="2" id="KW-1185">Reference proteome</keyword>
<reference evidence="1" key="1">
    <citation type="journal article" date="2022" name="bioRxiv">
        <title>Sequencing and chromosome-scale assembly of the giantPleurodeles waltlgenome.</title>
        <authorList>
            <person name="Brown T."/>
            <person name="Elewa A."/>
            <person name="Iarovenko S."/>
            <person name="Subramanian E."/>
            <person name="Araus A.J."/>
            <person name="Petzold A."/>
            <person name="Susuki M."/>
            <person name="Suzuki K.-i.T."/>
            <person name="Hayashi T."/>
            <person name="Toyoda A."/>
            <person name="Oliveira C."/>
            <person name="Osipova E."/>
            <person name="Leigh N.D."/>
            <person name="Simon A."/>
            <person name="Yun M.H."/>
        </authorList>
    </citation>
    <scope>NUCLEOTIDE SEQUENCE</scope>
    <source>
        <strain evidence="1">20211129_DDA</strain>
        <tissue evidence="1">Liver</tissue>
    </source>
</reference>
<dbReference type="EMBL" id="JANPWB010000005">
    <property type="protein sequence ID" value="KAJ1187014.1"/>
    <property type="molecule type" value="Genomic_DNA"/>
</dbReference>
<protein>
    <submittedName>
        <fullName evidence="1">Uncharacterized protein</fullName>
    </submittedName>
</protein>
<gene>
    <name evidence="1" type="ORF">NDU88_003793</name>
</gene>
<comment type="caution">
    <text evidence="1">The sequence shown here is derived from an EMBL/GenBank/DDBJ whole genome shotgun (WGS) entry which is preliminary data.</text>
</comment>
<name>A0AAV7UG80_PLEWA</name>
<dbReference type="Proteomes" id="UP001066276">
    <property type="component" value="Chromosome 3_1"/>
</dbReference>
<accession>A0AAV7UG80</accession>
<proteinExistence type="predicted"/>
<organism evidence="1 2">
    <name type="scientific">Pleurodeles waltl</name>
    <name type="common">Iberian ribbed newt</name>
    <dbReference type="NCBI Taxonomy" id="8319"/>
    <lineage>
        <taxon>Eukaryota</taxon>
        <taxon>Metazoa</taxon>
        <taxon>Chordata</taxon>
        <taxon>Craniata</taxon>
        <taxon>Vertebrata</taxon>
        <taxon>Euteleostomi</taxon>
        <taxon>Amphibia</taxon>
        <taxon>Batrachia</taxon>
        <taxon>Caudata</taxon>
        <taxon>Salamandroidea</taxon>
        <taxon>Salamandridae</taxon>
        <taxon>Pleurodelinae</taxon>
        <taxon>Pleurodeles</taxon>
    </lineage>
</organism>
<sequence length="94" mass="10162">MNLSRVQGLSTGVDALVLQYNRNEWREGGLWRGLTLAPGKEVQEGANTIRVVSFEVVAKEPQNSVDASLRRGLYVKYTGVGTQEGSVGGNEEPA</sequence>
<evidence type="ECO:0000313" key="2">
    <source>
        <dbReference type="Proteomes" id="UP001066276"/>
    </source>
</evidence>
<evidence type="ECO:0000313" key="1">
    <source>
        <dbReference type="EMBL" id="KAJ1187014.1"/>
    </source>
</evidence>